<dbReference type="InterPro" id="IPR000922">
    <property type="entry name" value="Lectin_gal-bd_dom"/>
</dbReference>
<gene>
    <name evidence="12" type="primary">LOC107403993</name>
</gene>
<evidence type="ECO:0000256" key="5">
    <source>
        <dbReference type="ARBA" id="ARBA00022801"/>
    </source>
</evidence>
<evidence type="ECO:0000256" key="1">
    <source>
        <dbReference type="ARBA" id="ARBA00001412"/>
    </source>
</evidence>
<dbReference type="Proteomes" id="UP001652623">
    <property type="component" value="Chromosome 1"/>
</dbReference>
<dbReference type="InterPro" id="IPR041392">
    <property type="entry name" value="GHD"/>
</dbReference>
<dbReference type="GO" id="GO:0030246">
    <property type="term" value="F:carbohydrate binding"/>
    <property type="evidence" value="ECO:0007669"/>
    <property type="project" value="InterPro"/>
</dbReference>
<comment type="similarity">
    <text evidence="2 8">Belongs to the glycosyl hydrolase 35 family.</text>
</comment>
<dbReference type="PROSITE" id="PS50228">
    <property type="entry name" value="SUEL_LECTIN"/>
    <property type="match status" value="1"/>
</dbReference>
<dbReference type="Gene3D" id="2.60.120.740">
    <property type="match status" value="1"/>
</dbReference>
<evidence type="ECO:0000256" key="6">
    <source>
        <dbReference type="ARBA" id="ARBA00023295"/>
    </source>
</evidence>
<accession>A0A6P3YRG8</accession>
<dbReference type="RefSeq" id="XP_015866416.3">
    <property type="nucleotide sequence ID" value="XM_016010930.4"/>
</dbReference>
<name>A0A6P3YRG8_ZIZJJ</name>
<keyword evidence="4 9" id="KW-0732">Signal</keyword>
<dbReference type="InterPro" id="IPR017853">
    <property type="entry name" value="GH"/>
</dbReference>
<evidence type="ECO:0000259" key="10">
    <source>
        <dbReference type="PROSITE" id="PS50228"/>
    </source>
</evidence>
<dbReference type="PROSITE" id="PS01182">
    <property type="entry name" value="GLYCOSYL_HYDROL_F35"/>
    <property type="match status" value="1"/>
</dbReference>
<feature type="domain" description="SUEL-type lectin" evidence="10">
    <location>
        <begin position="757"/>
        <end position="843"/>
    </location>
</feature>
<dbReference type="Gene3D" id="3.20.20.80">
    <property type="entry name" value="Glycosidases"/>
    <property type="match status" value="1"/>
</dbReference>
<dbReference type="PRINTS" id="PR00742">
    <property type="entry name" value="GLHYDRLASE35"/>
</dbReference>
<dbReference type="Gene3D" id="2.60.120.260">
    <property type="entry name" value="Galactose-binding domain-like"/>
    <property type="match status" value="1"/>
</dbReference>
<dbReference type="GO" id="GO:0009505">
    <property type="term" value="C:plant-type cell wall"/>
    <property type="evidence" value="ECO:0007669"/>
    <property type="project" value="UniProtKB-ARBA"/>
</dbReference>
<sequence>MVMGLKLVMWHALVVWFLCSCWVSFVEASVSYDSKAIIINGHRRILISGSIHYPRSSPEMWPDLIQKAKEGGLDVIQTYVFWNGHEPQQGKYYFGGNYDLVKFVKLVQQAGLYVHLRIGPYVCAEWNFGGFPVWLKYIPGIQFRTDNGPFKDHMQRFTTKIVNMMKAERLFETQGGPIILSQIENEYGPLEYEYGAPGRAYTHWAAHMAVGLGTGVPWVMCKQDDAPDPVINACNGFYCDYFSPNKAYKPKMWTEAWTGWYTEFGGPVPHRPAEDLAFSVARFIQKGGAFINYYMYHGGTNFGRTAGGPFIATSYDYDAPLDEFGLLRQPKWGHLKDLHRAIKLCEPALVSADPVVTPLGNYQQAHVFKSKSGACAAFLANYNPNSYAKIAFGNMHYNLPPWSISILPDCKNTVYNTARIGAQSAQMKMTRVPMHGGFSWQAYNEETSSYDDTSFTVVGLLEQINTTRDASDYLWYMTDVKIDPNEGFLKTGKYPVLTVLSAGHALHIFINGQLSGTAYGSLEFPKLTFSSGVNLRAGVNKIALLSIAVGLPNVGPHFETWNAGVLGPVTLNGLNEGRRDLSWQKWSYKVGLKGENLGLHSLSGSSSVEWIQGNSVSRRQPLTWYKTTFNAPAGHAPLALDMGTMGKGQIWINGRSLGRYWPAYKASGRCDGCNYAGTYHEKKCSSNCGEASQRWYHVPHSWLSPTGNLLVAFEEWGGDPNGIFLVRRDIDSVCADINEWQPTLMNWQMQASGKVNKPLRPKVHLSCGLGQKISSIKFASFGTPEGSCGSYREGNCHAHKSYDAFQRSCIGQNSCTVTVAPEIFGGDPCPNVMKKLSVEAICS</sequence>
<evidence type="ECO:0000256" key="9">
    <source>
        <dbReference type="SAM" id="SignalP"/>
    </source>
</evidence>
<feature type="chain" id="PRO_5046057161" description="Beta-galactosidase" evidence="9">
    <location>
        <begin position="29"/>
        <end position="843"/>
    </location>
</feature>
<dbReference type="InterPro" id="IPR043159">
    <property type="entry name" value="Lectin_gal-bd_sf"/>
</dbReference>
<evidence type="ECO:0000256" key="8">
    <source>
        <dbReference type="RuleBase" id="RU003679"/>
    </source>
</evidence>
<dbReference type="Pfam" id="PF21467">
    <property type="entry name" value="BetaGal_gal-bd"/>
    <property type="match status" value="2"/>
</dbReference>
<dbReference type="CDD" id="cd22842">
    <property type="entry name" value="Gal_Rha_Lectin_BGal"/>
    <property type="match status" value="1"/>
</dbReference>
<dbReference type="KEGG" id="zju:107403993"/>
<dbReference type="GO" id="GO:0005975">
    <property type="term" value="P:carbohydrate metabolic process"/>
    <property type="evidence" value="ECO:0007669"/>
    <property type="project" value="InterPro"/>
</dbReference>
<dbReference type="InterPro" id="IPR001944">
    <property type="entry name" value="Glycoside_Hdrlase_35"/>
</dbReference>
<evidence type="ECO:0000256" key="4">
    <source>
        <dbReference type="ARBA" id="ARBA00022729"/>
    </source>
</evidence>
<dbReference type="InParanoid" id="A0A6P3YRG8"/>
<evidence type="ECO:0000256" key="7">
    <source>
        <dbReference type="RuleBase" id="RU000675"/>
    </source>
</evidence>
<evidence type="ECO:0000256" key="3">
    <source>
        <dbReference type="ARBA" id="ARBA00012756"/>
    </source>
</evidence>
<dbReference type="SUPFAM" id="SSF49785">
    <property type="entry name" value="Galactose-binding domain-like"/>
    <property type="match status" value="2"/>
</dbReference>
<dbReference type="InterPro" id="IPR008979">
    <property type="entry name" value="Galactose-bd-like_sf"/>
</dbReference>
<dbReference type="Pfam" id="PF17834">
    <property type="entry name" value="GHD"/>
    <property type="match status" value="1"/>
</dbReference>
<evidence type="ECO:0000313" key="11">
    <source>
        <dbReference type="Proteomes" id="UP001652623"/>
    </source>
</evidence>
<keyword evidence="6 7" id="KW-0326">Glycosidase</keyword>
<dbReference type="SMR" id="A0A6P3YRG8"/>
<keyword evidence="5 7" id="KW-0378">Hydrolase</keyword>
<keyword evidence="11" id="KW-1185">Reference proteome</keyword>
<protein>
    <recommendedName>
        <fullName evidence="3 7">Beta-galactosidase</fullName>
        <ecNumber evidence="3 7">3.2.1.23</ecNumber>
    </recommendedName>
</protein>
<dbReference type="PANTHER" id="PTHR23421">
    <property type="entry name" value="BETA-GALACTOSIDASE RELATED"/>
    <property type="match status" value="1"/>
</dbReference>
<comment type="catalytic activity">
    <reaction evidence="1 7">
        <text>Hydrolysis of terminal non-reducing beta-D-galactose residues in beta-D-galactosides.</text>
        <dbReference type="EC" id="3.2.1.23"/>
    </reaction>
</comment>
<dbReference type="FunCoup" id="A0A6P3YRG8">
    <property type="interactions" value="344"/>
</dbReference>
<dbReference type="GeneID" id="107403993"/>
<reference evidence="12" key="2">
    <citation type="submission" date="2025-08" db="UniProtKB">
        <authorList>
            <consortium name="RefSeq"/>
        </authorList>
    </citation>
    <scope>IDENTIFICATION</scope>
    <source>
        <tissue evidence="12">Seedling</tissue>
    </source>
</reference>
<dbReference type="AlphaFoldDB" id="A0A6P3YRG8"/>
<reference evidence="11" key="1">
    <citation type="submission" date="2025-05" db="UniProtKB">
        <authorList>
            <consortium name="RefSeq"/>
        </authorList>
    </citation>
    <scope>NUCLEOTIDE SEQUENCE [LARGE SCALE GENOMIC DNA]</scope>
</reference>
<dbReference type="SUPFAM" id="SSF51445">
    <property type="entry name" value="(Trans)glycosidases"/>
    <property type="match status" value="1"/>
</dbReference>
<dbReference type="EC" id="3.2.1.23" evidence="3 7"/>
<dbReference type="Pfam" id="PF02140">
    <property type="entry name" value="SUEL_Lectin"/>
    <property type="match status" value="1"/>
</dbReference>
<feature type="signal peptide" evidence="9">
    <location>
        <begin position="1"/>
        <end position="28"/>
    </location>
</feature>
<dbReference type="InterPro" id="IPR048913">
    <property type="entry name" value="BetaGal_gal-bd"/>
</dbReference>
<dbReference type="InterPro" id="IPR019801">
    <property type="entry name" value="Glyco_hydro_35_CS"/>
</dbReference>
<dbReference type="InterPro" id="IPR031330">
    <property type="entry name" value="Gly_Hdrlase_35_cat"/>
</dbReference>
<evidence type="ECO:0000313" key="12">
    <source>
        <dbReference type="RefSeq" id="XP_015866416.3"/>
    </source>
</evidence>
<proteinExistence type="inferred from homology"/>
<dbReference type="GO" id="GO:0004565">
    <property type="term" value="F:beta-galactosidase activity"/>
    <property type="evidence" value="ECO:0007669"/>
    <property type="project" value="UniProtKB-EC"/>
</dbReference>
<evidence type="ECO:0000256" key="2">
    <source>
        <dbReference type="ARBA" id="ARBA00009809"/>
    </source>
</evidence>
<dbReference type="PROSITE" id="PS51257">
    <property type="entry name" value="PROKAR_LIPOPROTEIN"/>
    <property type="match status" value="1"/>
</dbReference>
<dbReference type="Pfam" id="PF01301">
    <property type="entry name" value="Glyco_hydro_35"/>
    <property type="match status" value="1"/>
</dbReference>
<organism evidence="11 12">
    <name type="scientific">Ziziphus jujuba</name>
    <name type="common">Chinese jujube</name>
    <name type="synonym">Ziziphus sativa</name>
    <dbReference type="NCBI Taxonomy" id="326968"/>
    <lineage>
        <taxon>Eukaryota</taxon>
        <taxon>Viridiplantae</taxon>
        <taxon>Streptophyta</taxon>
        <taxon>Embryophyta</taxon>
        <taxon>Tracheophyta</taxon>
        <taxon>Spermatophyta</taxon>
        <taxon>Magnoliopsida</taxon>
        <taxon>eudicotyledons</taxon>
        <taxon>Gunneridae</taxon>
        <taxon>Pentapetalae</taxon>
        <taxon>rosids</taxon>
        <taxon>fabids</taxon>
        <taxon>Rosales</taxon>
        <taxon>Rhamnaceae</taxon>
        <taxon>Paliureae</taxon>
        <taxon>Ziziphus</taxon>
    </lineage>
</organism>